<comment type="caution">
    <text evidence="14">The sequence shown here is derived from an EMBL/GenBank/DDBJ whole genome shotgun (WGS) entry which is preliminary data.</text>
</comment>
<feature type="transmembrane region" description="Helical" evidence="13">
    <location>
        <begin position="245"/>
        <end position="267"/>
    </location>
</feature>
<feature type="transmembrane region" description="Helical" evidence="13">
    <location>
        <begin position="359"/>
        <end position="384"/>
    </location>
</feature>
<dbReference type="NCBIfam" id="TIGR00797">
    <property type="entry name" value="matE"/>
    <property type="match status" value="1"/>
</dbReference>
<feature type="transmembrane region" description="Helical" evidence="13">
    <location>
        <begin position="197"/>
        <end position="215"/>
    </location>
</feature>
<feature type="transmembrane region" description="Helical" evidence="13">
    <location>
        <begin position="420"/>
        <end position="442"/>
    </location>
</feature>
<reference evidence="14 15" key="1">
    <citation type="submission" date="2021-10" db="EMBL/GenBank/DDBJ databases">
        <title>Lutispora strain m25 sp. nov., a thermophilic, non-spore-forming bacterium isolated from a lab-scale methanogenic bioreactor digesting anaerobic sludge.</title>
        <authorList>
            <person name="El Houari A."/>
            <person name="Mcdonald J."/>
        </authorList>
    </citation>
    <scope>NUCLEOTIDE SEQUENCE [LARGE SCALE GENOMIC DNA]</scope>
    <source>
        <strain evidence="15">m25</strain>
    </source>
</reference>
<gene>
    <name evidence="14" type="ORF">LJD61_10815</name>
</gene>
<dbReference type="PANTHER" id="PTHR43298">
    <property type="entry name" value="MULTIDRUG RESISTANCE PROTEIN NORM-RELATED"/>
    <property type="match status" value="1"/>
</dbReference>
<dbReference type="CDD" id="cd13140">
    <property type="entry name" value="MATE_like_1"/>
    <property type="match status" value="1"/>
</dbReference>
<evidence type="ECO:0000256" key="6">
    <source>
        <dbReference type="ARBA" id="ARBA00022449"/>
    </source>
</evidence>
<dbReference type="Proteomes" id="UP001651880">
    <property type="component" value="Unassembled WGS sequence"/>
</dbReference>
<keyword evidence="10" id="KW-0406">Ion transport</keyword>
<accession>A0ABT1NFJ6</accession>
<dbReference type="InterPro" id="IPR002528">
    <property type="entry name" value="MATE_fam"/>
</dbReference>
<evidence type="ECO:0000256" key="9">
    <source>
        <dbReference type="ARBA" id="ARBA00022989"/>
    </source>
</evidence>
<keyword evidence="7" id="KW-1003">Cell membrane</keyword>
<feature type="transmembrane region" description="Helical" evidence="13">
    <location>
        <begin position="92"/>
        <end position="114"/>
    </location>
</feature>
<evidence type="ECO:0000313" key="15">
    <source>
        <dbReference type="Proteomes" id="UP001651880"/>
    </source>
</evidence>
<sequence>MTKAINLTEGSIFKALIKLAMPIIGTSFVQMAYNMTDMIWMGRVGAKEVAAVGTAGFFTWLAMAIILIPKIGAEVGVSQSIGRRDADEAKKYIKHSMQMIIFLAILYGAFLIIFRKPLIGFYKLGEAKIVNDAVTYLVIISIGMVFYTINPVFTAVFNGYGDSKTPFNINVIGLIMNMVLDPLLILGVGPFPRLEAAGAGIATVIAQVTVTIVFIREARKRRELFPGLGLFTRPDIKHIKTIVKLGFPVALQSGLFTIFAMITARIIAQWGPIPIAVQKVGSQIESISWMTAGGFQSAMSAFIGQNYGAKKWDRVFKGYFSGLAIVSIIGIFATCLLIFGARPVFSVFIPEEEAISYGIVYLKILGLSQLFMCIEITTAGAFIGHGKTLPPSIVGILFNALRIPGALILSSTFLGLDGVWWAISISSILKGVVLSTWHILFLKRNPNTRQFRFRNIVYM</sequence>
<evidence type="ECO:0000256" key="1">
    <source>
        <dbReference type="ARBA" id="ARBA00003408"/>
    </source>
</evidence>
<dbReference type="Pfam" id="PF01554">
    <property type="entry name" value="MatE"/>
    <property type="match status" value="2"/>
</dbReference>
<evidence type="ECO:0000256" key="3">
    <source>
        <dbReference type="ARBA" id="ARBA00010199"/>
    </source>
</evidence>
<evidence type="ECO:0000313" key="14">
    <source>
        <dbReference type="EMBL" id="MCQ1530035.1"/>
    </source>
</evidence>
<comment type="similarity">
    <text evidence="3">Belongs to the multi antimicrobial extrusion (MATE) (TC 2.A.66.1) family.</text>
</comment>
<keyword evidence="15" id="KW-1185">Reference proteome</keyword>
<feature type="transmembrane region" description="Helical" evidence="13">
    <location>
        <begin position="169"/>
        <end position="191"/>
    </location>
</feature>
<comment type="function">
    <text evidence="1">Multidrug efflux pump.</text>
</comment>
<proteinExistence type="inferred from homology"/>
<keyword evidence="6" id="KW-0050">Antiport</keyword>
<evidence type="ECO:0000256" key="4">
    <source>
        <dbReference type="ARBA" id="ARBA00020268"/>
    </source>
</evidence>
<feature type="transmembrane region" description="Helical" evidence="13">
    <location>
        <begin position="134"/>
        <end position="157"/>
    </location>
</feature>
<dbReference type="RefSeq" id="WP_255227551.1">
    <property type="nucleotide sequence ID" value="NZ_JAJEKE010000008.1"/>
</dbReference>
<evidence type="ECO:0000256" key="11">
    <source>
        <dbReference type="ARBA" id="ARBA00023136"/>
    </source>
</evidence>
<feature type="transmembrane region" description="Helical" evidence="13">
    <location>
        <begin position="49"/>
        <end position="71"/>
    </location>
</feature>
<dbReference type="PANTHER" id="PTHR43298:SF2">
    <property type="entry name" value="FMN_FAD EXPORTER YEEO-RELATED"/>
    <property type="match status" value="1"/>
</dbReference>
<keyword evidence="9 13" id="KW-1133">Transmembrane helix</keyword>
<protein>
    <recommendedName>
        <fullName evidence="4">Probable multidrug resistance protein NorM</fullName>
    </recommendedName>
    <alternativeName>
        <fullName evidence="12">Multidrug-efflux transporter</fullName>
    </alternativeName>
</protein>
<evidence type="ECO:0000256" key="13">
    <source>
        <dbReference type="SAM" id="Phobius"/>
    </source>
</evidence>
<keyword evidence="11 13" id="KW-0472">Membrane</keyword>
<feature type="transmembrane region" description="Helical" evidence="13">
    <location>
        <begin position="396"/>
        <end position="414"/>
    </location>
</feature>
<evidence type="ECO:0000256" key="7">
    <source>
        <dbReference type="ARBA" id="ARBA00022475"/>
    </source>
</evidence>
<evidence type="ECO:0000256" key="10">
    <source>
        <dbReference type="ARBA" id="ARBA00023065"/>
    </source>
</evidence>
<evidence type="ECO:0000256" key="8">
    <source>
        <dbReference type="ARBA" id="ARBA00022692"/>
    </source>
</evidence>
<dbReference type="InterPro" id="IPR048279">
    <property type="entry name" value="MdtK-like"/>
</dbReference>
<organism evidence="14 15">
    <name type="scientific">Lutispora saccharofermentans</name>
    <dbReference type="NCBI Taxonomy" id="3024236"/>
    <lineage>
        <taxon>Bacteria</taxon>
        <taxon>Bacillati</taxon>
        <taxon>Bacillota</taxon>
        <taxon>Clostridia</taxon>
        <taxon>Lutisporales</taxon>
        <taxon>Lutisporaceae</taxon>
        <taxon>Lutispora</taxon>
    </lineage>
</organism>
<evidence type="ECO:0000256" key="12">
    <source>
        <dbReference type="ARBA" id="ARBA00031636"/>
    </source>
</evidence>
<dbReference type="InterPro" id="IPR050222">
    <property type="entry name" value="MATE_MdtK"/>
</dbReference>
<feature type="transmembrane region" description="Helical" evidence="13">
    <location>
        <begin position="319"/>
        <end position="339"/>
    </location>
</feature>
<feature type="transmembrane region" description="Helical" evidence="13">
    <location>
        <begin position="287"/>
        <end position="307"/>
    </location>
</feature>
<name>A0ABT1NFJ6_9FIRM</name>
<evidence type="ECO:0000256" key="5">
    <source>
        <dbReference type="ARBA" id="ARBA00022448"/>
    </source>
</evidence>
<comment type="subcellular location">
    <subcellularLocation>
        <location evidence="2">Cell membrane</location>
        <topology evidence="2">Multi-pass membrane protein</topology>
    </subcellularLocation>
</comment>
<dbReference type="EMBL" id="JAJEKE010000008">
    <property type="protein sequence ID" value="MCQ1530035.1"/>
    <property type="molecule type" value="Genomic_DNA"/>
</dbReference>
<keyword evidence="8 13" id="KW-0812">Transmembrane</keyword>
<keyword evidence="5" id="KW-0813">Transport</keyword>
<dbReference type="PIRSF" id="PIRSF006603">
    <property type="entry name" value="DinF"/>
    <property type="match status" value="1"/>
</dbReference>
<feature type="transmembrane region" description="Helical" evidence="13">
    <location>
        <begin position="12"/>
        <end position="29"/>
    </location>
</feature>
<evidence type="ECO:0000256" key="2">
    <source>
        <dbReference type="ARBA" id="ARBA00004651"/>
    </source>
</evidence>